<dbReference type="AlphaFoldDB" id="A0A2V1H1C8"/>
<accession>A0A2V1H1C8</accession>
<sequence length="355" mass="40652">MQKFSEVDHLEQVISSKVIVISHGCQATVDRYFTSRIATENLLWIDTSTVNWQSSLNRLKEFQLQGACCLFVRKLPRAVLQYFLKLGIRKAIWFLDDDIPTMMQDISLPLPYRLKHTIWLYSNQRLLEKICNRLLVSTSHLANKYLTGNIFLPPALAEKNELALVRSVPDSVAGYDISGTSALQHSQEACIFYHGSASHKIDHQFMAKVFPILLDKQPTVKIQVIADKRIRKLYPLLPQIDFVQPMVWHAYLDFIKSESLDIGLAPQMDSLFNRSRSHNKLIDFCLSQAIGVFSPGFSFADDIKRAEAGVVCENQPLLWAKAIEEILQSEDFENRKQQTVFNAIHLCKELQQCPK</sequence>
<keyword evidence="2" id="KW-1185">Reference proteome</keyword>
<protein>
    <recommendedName>
        <fullName evidence="3">Glycosyltransferase family 1 protein</fullName>
    </recommendedName>
</protein>
<evidence type="ECO:0008006" key="3">
    <source>
        <dbReference type="Google" id="ProtNLM"/>
    </source>
</evidence>
<dbReference type="Proteomes" id="UP000244906">
    <property type="component" value="Unassembled WGS sequence"/>
</dbReference>
<dbReference type="EMBL" id="QDDL01000002">
    <property type="protein sequence ID" value="PVZ70232.1"/>
    <property type="molecule type" value="Genomic_DNA"/>
</dbReference>
<dbReference type="OrthoDB" id="7593532at2"/>
<gene>
    <name evidence="1" type="ORF">DC094_06425</name>
</gene>
<proteinExistence type="predicted"/>
<evidence type="ECO:0000313" key="1">
    <source>
        <dbReference type="EMBL" id="PVZ70232.1"/>
    </source>
</evidence>
<dbReference type="RefSeq" id="WP_116686305.1">
    <property type="nucleotide sequence ID" value="NZ_CAWNYD010000002.1"/>
</dbReference>
<name>A0A2V1H1C8_9GAMM</name>
<organism evidence="1 2">
    <name type="scientific">Pelagibaculum spongiae</name>
    <dbReference type="NCBI Taxonomy" id="2080658"/>
    <lineage>
        <taxon>Bacteria</taxon>
        <taxon>Pseudomonadati</taxon>
        <taxon>Pseudomonadota</taxon>
        <taxon>Gammaproteobacteria</taxon>
        <taxon>Oceanospirillales</taxon>
        <taxon>Pelagibaculum</taxon>
    </lineage>
</organism>
<comment type="caution">
    <text evidence="1">The sequence shown here is derived from an EMBL/GenBank/DDBJ whole genome shotgun (WGS) entry which is preliminary data.</text>
</comment>
<reference evidence="1 2" key="1">
    <citation type="submission" date="2018-04" db="EMBL/GenBank/DDBJ databases">
        <title>Thalassorhabdus spongiae gen. nov., sp. nov., isolated from a marine sponge in South-West Iceland.</title>
        <authorList>
            <person name="Knobloch S."/>
            <person name="Daussin A."/>
            <person name="Johannsson R."/>
            <person name="Marteinsson V.T."/>
        </authorList>
    </citation>
    <scope>NUCLEOTIDE SEQUENCE [LARGE SCALE GENOMIC DNA]</scope>
    <source>
        <strain evidence="1 2">Hp12</strain>
    </source>
</reference>
<evidence type="ECO:0000313" key="2">
    <source>
        <dbReference type="Proteomes" id="UP000244906"/>
    </source>
</evidence>